<dbReference type="Pfam" id="PF11775">
    <property type="entry name" value="CobT_C"/>
    <property type="match status" value="1"/>
</dbReference>
<dbReference type="PANTHER" id="PTHR41248">
    <property type="entry name" value="NORD PROTEIN"/>
    <property type="match status" value="1"/>
</dbReference>
<name>J9F9H9_9ZZZZ</name>
<comment type="caution">
    <text evidence="2">The sequence shown here is derived from an EMBL/GenBank/DDBJ whole genome shotgun (WGS) entry which is preliminary data.</text>
</comment>
<proteinExistence type="predicted"/>
<dbReference type="PANTHER" id="PTHR41248:SF1">
    <property type="entry name" value="NORD PROTEIN"/>
    <property type="match status" value="1"/>
</dbReference>
<protein>
    <recommendedName>
        <fullName evidence="1">Cobalamin biosynthesis protein CobT VWA domain-containing protein</fullName>
    </recommendedName>
</protein>
<dbReference type="InterPro" id="IPR051928">
    <property type="entry name" value="NorD/CobT"/>
</dbReference>
<dbReference type="AlphaFoldDB" id="J9F9H9"/>
<sequence>MLNGSNVWRALYLDDDKVFIKNEQNDMGDLSVDILLDASTSQKNRQEIVSGQGYTIAEALTRCGIPCRVMSFCSMTGYTIMRVYRDYNERNKNDNIFEYVSNGCNRDGLAIRAAHYLMNQSPYDHKILIVLSDVKPNDIRKIRGSGAEEFIPYEKQ</sequence>
<evidence type="ECO:0000313" key="2">
    <source>
        <dbReference type="EMBL" id="EJW91536.1"/>
    </source>
</evidence>
<dbReference type="EMBL" id="AMCI01008119">
    <property type="protein sequence ID" value="EJW91536.1"/>
    <property type="molecule type" value="Genomic_DNA"/>
</dbReference>
<feature type="domain" description="Cobalamin biosynthesis protein CobT VWA" evidence="1">
    <location>
        <begin position="18"/>
        <end position="75"/>
    </location>
</feature>
<evidence type="ECO:0000259" key="1">
    <source>
        <dbReference type="Pfam" id="PF11775"/>
    </source>
</evidence>
<dbReference type="SUPFAM" id="SSF53300">
    <property type="entry name" value="vWA-like"/>
    <property type="match status" value="1"/>
</dbReference>
<reference evidence="2" key="1">
    <citation type="journal article" date="2012" name="PLoS ONE">
        <title>Gene sets for utilization of primary and secondary nutrition supplies in the distal gut of endangered iberian lynx.</title>
        <authorList>
            <person name="Alcaide M."/>
            <person name="Messina E."/>
            <person name="Richter M."/>
            <person name="Bargiela R."/>
            <person name="Peplies J."/>
            <person name="Huws S.A."/>
            <person name="Newbold C.J."/>
            <person name="Golyshin P.N."/>
            <person name="Simon M.A."/>
            <person name="Lopez G."/>
            <person name="Yakimov M.M."/>
            <person name="Ferrer M."/>
        </authorList>
    </citation>
    <scope>NUCLEOTIDE SEQUENCE</scope>
</reference>
<accession>J9F9H9</accession>
<gene>
    <name evidence="2" type="ORF">EVA_20357</name>
</gene>
<organism evidence="2">
    <name type="scientific">gut metagenome</name>
    <dbReference type="NCBI Taxonomy" id="749906"/>
    <lineage>
        <taxon>unclassified sequences</taxon>
        <taxon>metagenomes</taxon>
        <taxon>organismal metagenomes</taxon>
    </lineage>
</organism>
<dbReference type="InterPro" id="IPR036465">
    <property type="entry name" value="vWFA_dom_sf"/>
</dbReference>
<dbReference type="InterPro" id="IPR025861">
    <property type="entry name" value="CobT_VWA_dom"/>
</dbReference>
<feature type="non-terminal residue" evidence="2">
    <location>
        <position position="156"/>
    </location>
</feature>